<name>A0ABD2NTB9_9CUCU</name>
<comment type="caution">
    <text evidence="1">The sequence shown here is derived from an EMBL/GenBank/DDBJ whole genome shotgun (WGS) entry which is preliminary data.</text>
</comment>
<evidence type="ECO:0000313" key="1">
    <source>
        <dbReference type="EMBL" id="KAL3281819.1"/>
    </source>
</evidence>
<reference evidence="1 2" key="1">
    <citation type="journal article" date="2021" name="BMC Biol.">
        <title>Horizontally acquired antibacterial genes associated with adaptive radiation of ladybird beetles.</title>
        <authorList>
            <person name="Li H.S."/>
            <person name="Tang X.F."/>
            <person name="Huang Y.H."/>
            <person name="Xu Z.Y."/>
            <person name="Chen M.L."/>
            <person name="Du X.Y."/>
            <person name="Qiu B.Y."/>
            <person name="Chen P.T."/>
            <person name="Zhang W."/>
            <person name="Slipinski A."/>
            <person name="Escalona H.E."/>
            <person name="Waterhouse R.M."/>
            <person name="Zwick A."/>
            <person name="Pang H."/>
        </authorList>
    </citation>
    <scope>NUCLEOTIDE SEQUENCE [LARGE SCALE GENOMIC DNA]</scope>
    <source>
        <strain evidence="1">SYSU2018</strain>
    </source>
</reference>
<proteinExistence type="predicted"/>
<dbReference type="EMBL" id="JABFTP020000144">
    <property type="protein sequence ID" value="KAL3281819.1"/>
    <property type="molecule type" value="Genomic_DNA"/>
</dbReference>
<sequence>MLSNCEKMNTGLESLNIKKRPEKIQSSENNKNFKCKDISKSLFAKSEFRKMNKTFEGIIGKKEIRNEFQICRSFQECRKNNMQLDESKRLVSTSIQSLSFFEMHNKSSFLEPNQYMESDSKLNLSDESEYLEFSSRGIKPIRNTWQHFIQNLNDVDKDEQFFKLWEDSIEAPLLGTENIQQLEIDSQQNYLHTEDSDFSSRELNPEISLLPLIMRIVYQSLEILNYL</sequence>
<protein>
    <submittedName>
        <fullName evidence="1">Uncharacterized protein</fullName>
    </submittedName>
</protein>
<organism evidence="1 2">
    <name type="scientific">Cryptolaemus montrouzieri</name>
    <dbReference type="NCBI Taxonomy" id="559131"/>
    <lineage>
        <taxon>Eukaryota</taxon>
        <taxon>Metazoa</taxon>
        <taxon>Ecdysozoa</taxon>
        <taxon>Arthropoda</taxon>
        <taxon>Hexapoda</taxon>
        <taxon>Insecta</taxon>
        <taxon>Pterygota</taxon>
        <taxon>Neoptera</taxon>
        <taxon>Endopterygota</taxon>
        <taxon>Coleoptera</taxon>
        <taxon>Polyphaga</taxon>
        <taxon>Cucujiformia</taxon>
        <taxon>Coccinelloidea</taxon>
        <taxon>Coccinellidae</taxon>
        <taxon>Scymninae</taxon>
        <taxon>Scymnini</taxon>
        <taxon>Cryptolaemus</taxon>
    </lineage>
</organism>
<accession>A0ABD2NTB9</accession>
<dbReference type="AlphaFoldDB" id="A0ABD2NTB9"/>
<gene>
    <name evidence="1" type="ORF">HHI36_005019</name>
</gene>
<dbReference type="Proteomes" id="UP001516400">
    <property type="component" value="Unassembled WGS sequence"/>
</dbReference>
<evidence type="ECO:0000313" key="2">
    <source>
        <dbReference type="Proteomes" id="UP001516400"/>
    </source>
</evidence>
<keyword evidence="2" id="KW-1185">Reference proteome</keyword>